<accession>A0A382QHD6</accession>
<evidence type="ECO:0000259" key="1">
    <source>
        <dbReference type="Pfam" id="PF10105"/>
    </source>
</evidence>
<dbReference type="InterPro" id="IPR018768">
    <property type="entry name" value="DUF2344"/>
</dbReference>
<organism evidence="2">
    <name type="scientific">marine metagenome</name>
    <dbReference type="NCBI Taxonomy" id="408172"/>
    <lineage>
        <taxon>unclassified sequences</taxon>
        <taxon>metagenomes</taxon>
        <taxon>ecological metagenomes</taxon>
    </lineage>
</organism>
<dbReference type="NCBIfam" id="TIGR03936">
    <property type="entry name" value="sam_1_link_chp"/>
    <property type="match status" value="1"/>
</dbReference>
<sequence length="157" mass="17623">MLRVRFGKCGKVRFTSHRDVARIWERALRRAEINVAYTQGFSPRPRVSFGLALATGHESQAEYLDVDLVDEPVGNHSIWAAELGERLDRVLPTGIDVLATTTVDRSTDSLQQAVESCTWSIEINGVDTVQATRWVEDLLSREEIVVERERKGGVVSE</sequence>
<name>A0A382QHD6_9ZZZZ</name>
<protein>
    <recommendedName>
        <fullName evidence="1">DUF2344 domain-containing protein</fullName>
    </recommendedName>
</protein>
<reference evidence="2" key="1">
    <citation type="submission" date="2018-05" db="EMBL/GenBank/DDBJ databases">
        <authorList>
            <person name="Lanie J.A."/>
            <person name="Ng W.-L."/>
            <person name="Kazmierczak K.M."/>
            <person name="Andrzejewski T.M."/>
            <person name="Davidsen T.M."/>
            <person name="Wayne K.J."/>
            <person name="Tettelin H."/>
            <person name="Glass J.I."/>
            <person name="Rusch D."/>
            <person name="Podicherti R."/>
            <person name="Tsui H.-C.T."/>
            <person name="Winkler M.E."/>
        </authorList>
    </citation>
    <scope>NUCLEOTIDE SEQUENCE</scope>
</reference>
<dbReference type="EMBL" id="UINC01114568">
    <property type="protein sequence ID" value="SVC84963.1"/>
    <property type="molecule type" value="Genomic_DNA"/>
</dbReference>
<feature type="non-terminal residue" evidence="2">
    <location>
        <position position="157"/>
    </location>
</feature>
<feature type="domain" description="DUF2344" evidence="1">
    <location>
        <begin position="2"/>
        <end position="153"/>
    </location>
</feature>
<proteinExistence type="predicted"/>
<dbReference type="AlphaFoldDB" id="A0A382QHD6"/>
<gene>
    <name evidence="2" type="ORF">METZ01_LOCUS337817</name>
</gene>
<dbReference type="Pfam" id="PF10105">
    <property type="entry name" value="DUF2344"/>
    <property type="match status" value="1"/>
</dbReference>
<evidence type="ECO:0000313" key="2">
    <source>
        <dbReference type="EMBL" id="SVC84963.1"/>
    </source>
</evidence>